<evidence type="ECO:0000256" key="6">
    <source>
        <dbReference type="ARBA" id="ARBA00023237"/>
    </source>
</evidence>
<organism evidence="9 10">
    <name type="scientific">Namhaeicola litoreus</name>
    <dbReference type="NCBI Taxonomy" id="1052145"/>
    <lineage>
        <taxon>Bacteria</taxon>
        <taxon>Pseudomonadati</taxon>
        <taxon>Bacteroidota</taxon>
        <taxon>Flavobacteriia</taxon>
        <taxon>Flavobacteriales</taxon>
        <taxon>Flavobacteriaceae</taxon>
        <taxon>Namhaeicola</taxon>
    </lineage>
</organism>
<keyword evidence="10" id="KW-1185">Reference proteome</keyword>
<dbReference type="Pfam" id="PF13715">
    <property type="entry name" value="CarbopepD_reg_2"/>
    <property type="match status" value="1"/>
</dbReference>
<dbReference type="Pfam" id="PF07715">
    <property type="entry name" value="Plug"/>
    <property type="match status" value="1"/>
</dbReference>
<dbReference type="InterPro" id="IPR037066">
    <property type="entry name" value="Plug_dom_sf"/>
</dbReference>
<evidence type="ECO:0000256" key="7">
    <source>
        <dbReference type="PROSITE-ProRule" id="PRU01360"/>
    </source>
</evidence>
<evidence type="ECO:0000256" key="3">
    <source>
        <dbReference type="ARBA" id="ARBA00022452"/>
    </source>
</evidence>
<comment type="subcellular location">
    <subcellularLocation>
        <location evidence="1 7">Cell outer membrane</location>
        <topology evidence="1 7">Multi-pass membrane protein</topology>
    </subcellularLocation>
</comment>
<keyword evidence="3 7" id="KW-1134">Transmembrane beta strand</keyword>
<feature type="domain" description="TonB-dependent receptor plug" evidence="8">
    <location>
        <begin position="115"/>
        <end position="214"/>
    </location>
</feature>
<dbReference type="Proteomes" id="UP001597201">
    <property type="component" value="Unassembled WGS sequence"/>
</dbReference>
<dbReference type="PROSITE" id="PS52016">
    <property type="entry name" value="TONB_DEPENDENT_REC_3"/>
    <property type="match status" value="1"/>
</dbReference>
<dbReference type="InterPro" id="IPR008969">
    <property type="entry name" value="CarboxyPept-like_regulatory"/>
</dbReference>
<evidence type="ECO:0000256" key="2">
    <source>
        <dbReference type="ARBA" id="ARBA00022448"/>
    </source>
</evidence>
<dbReference type="InterPro" id="IPR036942">
    <property type="entry name" value="Beta-barrel_TonB_sf"/>
</dbReference>
<dbReference type="SUPFAM" id="SSF56935">
    <property type="entry name" value="Porins"/>
    <property type="match status" value="1"/>
</dbReference>
<keyword evidence="6 7" id="KW-0998">Cell outer membrane</keyword>
<keyword evidence="2 7" id="KW-0813">Transport</keyword>
<dbReference type="RefSeq" id="WP_377178542.1">
    <property type="nucleotide sequence ID" value="NZ_JBHTMY010000003.1"/>
</dbReference>
<dbReference type="InterPro" id="IPR039426">
    <property type="entry name" value="TonB-dep_rcpt-like"/>
</dbReference>
<evidence type="ECO:0000256" key="5">
    <source>
        <dbReference type="ARBA" id="ARBA00023136"/>
    </source>
</evidence>
<dbReference type="SUPFAM" id="SSF49464">
    <property type="entry name" value="Carboxypeptidase regulatory domain-like"/>
    <property type="match status" value="1"/>
</dbReference>
<evidence type="ECO:0000256" key="1">
    <source>
        <dbReference type="ARBA" id="ARBA00004571"/>
    </source>
</evidence>
<keyword evidence="5 7" id="KW-0472">Membrane</keyword>
<reference evidence="10" key="1">
    <citation type="journal article" date="2019" name="Int. J. Syst. Evol. Microbiol.">
        <title>The Global Catalogue of Microorganisms (GCM) 10K type strain sequencing project: providing services to taxonomists for standard genome sequencing and annotation.</title>
        <authorList>
            <consortium name="The Broad Institute Genomics Platform"/>
            <consortium name="The Broad Institute Genome Sequencing Center for Infectious Disease"/>
            <person name="Wu L."/>
            <person name="Ma J."/>
        </authorList>
    </citation>
    <scope>NUCLEOTIDE SEQUENCE [LARGE SCALE GENOMIC DNA]</scope>
    <source>
        <strain evidence="10">CCUG 61485</strain>
    </source>
</reference>
<comment type="caution">
    <text evidence="9">The sequence shown here is derived from an EMBL/GenBank/DDBJ whole genome shotgun (WGS) entry which is preliminary data.</text>
</comment>
<dbReference type="Gene3D" id="2.40.170.20">
    <property type="entry name" value="TonB-dependent receptor, beta-barrel domain"/>
    <property type="match status" value="1"/>
</dbReference>
<dbReference type="InterPro" id="IPR012910">
    <property type="entry name" value="Plug_dom"/>
</dbReference>
<dbReference type="EMBL" id="JBHTMY010000003">
    <property type="protein sequence ID" value="MFD1315914.1"/>
    <property type="molecule type" value="Genomic_DNA"/>
</dbReference>
<dbReference type="Gene3D" id="2.60.40.1120">
    <property type="entry name" value="Carboxypeptidase-like, regulatory domain"/>
    <property type="match status" value="1"/>
</dbReference>
<evidence type="ECO:0000256" key="4">
    <source>
        <dbReference type="ARBA" id="ARBA00022692"/>
    </source>
</evidence>
<accession>A0ABW3Y252</accession>
<gene>
    <name evidence="9" type="ORF">ACFQ39_09815</name>
</gene>
<keyword evidence="4 7" id="KW-0812">Transmembrane</keyword>
<proteinExistence type="inferred from homology"/>
<evidence type="ECO:0000313" key="10">
    <source>
        <dbReference type="Proteomes" id="UP001597201"/>
    </source>
</evidence>
<name>A0ABW3Y252_9FLAO</name>
<dbReference type="Gene3D" id="2.170.130.10">
    <property type="entry name" value="TonB-dependent receptor, plug domain"/>
    <property type="match status" value="1"/>
</dbReference>
<evidence type="ECO:0000259" key="8">
    <source>
        <dbReference type="Pfam" id="PF07715"/>
    </source>
</evidence>
<sequence length="818" mass="93692">MKTQIAILFFFTLFFFENWAQSTVIKGFVSNESGNPVENVSVFYRSKGVVTNTEGYYEILVPSNSQILLNFSHVGYKKLQYEFRLRPGEEIEFSPTLVYKSEEIQEVIVKDKRDEIQGNVTVKTETIKNTPGANQGVESILKTLPGVNFNNELSTQYNVRGGSFDENLIYINGIEVYKPFLIRSGQQEGLSIVNSQMTQNVKFSAGGFQAKYGDKLSSVLDITYRKPEKFGLQFDASLLGFGATIEGLALNNNMQIMVGARYRNNSLFVDQNDTRSNFNPAFTDFQSFITYRFSEKFSMEFLGTASLNDYNFTPFTRKTNFGTLLNPVAVIVDYEGKEEDNYQTLSGALKGTYAFNETLSLELTTSAYYTREQEYYDIIAAYGIGDVNTDLGSDDFGNTDFIQSIGTQQDHARNELEANISNFQAKLNYRKNNRLLELGIKYQNEDFNDRVIEWQMIDSAGFAVRPPNRFPGNDEPYTPYISPIVPYQNVRAFNDVNTQRILGFVQLSDQFFIQDQQFWYNIGIRAQHWIVSGQGLSQVSQTVFSPRAQLTWKPNWQSDMLFRVAGGVYQQPPFYREMRDSLGIVHPEVKAQKSVQIILGNDYSFTMWNRPFKLTTEAFYKKLTEVNPFTIDNVRIRYRAKNNATAYATGFEMRLNGEFVQGTESWFSFGYLKTEENIENRGYISRPTDQRLKFALLFQDYIPAIPNIKMYLNTVYNTGVPGGSPSYADPYDYQNRLKDYFRADLGISYVFKDINTPSKEQWLRSFKSLSAGIEVFNMFDAQNTISNTWVTDVSSNQSFAIPNYLSPRILNVKVSMSL</sequence>
<evidence type="ECO:0000313" key="9">
    <source>
        <dbReference type="EMBL" id="MFD1315914.1"/>
    </source>
</evidence>
<protein>
    <submittedName>
        <fullName evidence="9">Carboxypeptidase-like regulatory domain-containing protein</fullName>
    </submittedName>
</protein>
<comment type="similarity">
    <text evidence="7">Belongs to the TonB-dependent receptor family.</text>
</comment>